<dbReference type="Proteomes" id="UP000216147">
    <property type="component" value="Unassembled WGS sequence"/>
</dbReference>
<keyword evidence="1" id="KW-0812">Transmembrane</keyword>
<evidence type="ECO:0000313" key="2">
    <source>
        <dbReference type="EMBL" id="OYX59003.1"/>
    </source>
</evidence>
<comment type="caution">
    <text evidence="2">The sequence shown here is derived from an EMBL/GenBank/DDBJ whole genome shotgun (WGS) entry which is preliminary data.</text>
</comment>
<keyword evidence="1" id="KW-1133">Transmembrane helix</keyword>
<accession>A0A258HRP8</accession>
<name>A0A258HRP8_9CAUL</name>
<feature type="transmembrane region" description="Helical" evidence="1">
    <location>
        <begin position="73"/>
        <end position="101"/>
    </location>
</feature>
<evidence type="ECO:0000256" key="1">
    <source>
        <dbReference type="SAM" id="Phobius"/>
    </source>
</evidence>
<keyword evidence="1" id="KW-0472">Membrane</keyword>
<organism evidence="2 3">
    <name type="scientific">Brevundimonas subvibrioides</name>
    <dbReference type="NCBI Taxonomy" id="74313"/>
    <lineage>
        <taxon>Bacteria</taxon>
        <taxon>Pseudomonadati</taxon>
        <taxon>Pseudomonadota</taxon>
        <taxon>Alphaproteobacteria</taxon>
        <taxon>Caulobacterales</taxon>
        <taxon>Caulobacteraceae</taxon>
        <taxon>Brevundimonas</taxon>
    </lineage>
</organism>
<proteinExistence type="predicted"/>
<sequence length="174" mass="18147">MIGHIKRRLGQYGAAWVAAFLATGAAILAGMLFEDLIVVADMVLPVMMAAAVLALGVGLIASLVSRETVGTKLAVGALALLLVLPLMWAPVAAGVAIAFFADRSIEYSQVYAAFQIGVSELLFPLEQLVRSGAVFGSVWALFQGVASIVGFISALSNIWPILRRLLGPEPAPAA</sequence>
<feature type="transmembrane region" description="Helical" evidence="1">
    <location>
        <begin position="12"/>
        <end position="33"/>
    </location>
</feature>
<feature type="transmembrane region" description="Helical" evidence="1">
    <location>
        <begin position="39"/>
        <end position="61"/>
    </location>
</feature>
<feature type="transmembrane region" description="Helical" evidence="1">
    <location>
        <begin position="133"/>
        <end position="155"/>
    </location>
</feature>
<gene>
    <name evidence="2" type="ORF">B7Y86_00815</name>
</gene>
<dbReference type="AlphaFoldDB" id="A0A258HRP8"/>
<protein>
    <submittedName>
        <fullName evidence="2">Uncharacterized protein</fullName>
    </submittedName>
</protein>
<reference evidence="2 3" key="1">
    <citation type="submission" date="2017-03" db="EMBL/GenBank/DDBJ databases">
        <title>Lifting the veil on microbial sulfur biogeochemistry in mining wastewaters.</title>
        <authorList>
            <person name="Kantor R.S."/>
            <person name="Colenbrander Nelson T."/>
            <person name="Marshall S."/>
            <person name="Bennett D."/>
            <person name="Apte S."/>
            <person name="Camacho D."/>
            <person name="Thomas B.C."/>
            <person name="Warren L.A."/>
            <person name="Banfield J.F."/>
        </authorList>
    </citation>
    <scope>NUCLEOTIDE SEQUENCE [LARGE SCALE GENOMIC DNA]</scope>
    <source>
        <strain evidence="2">32-68-21</strain>
    </source>
</reference>
<evidence type="ECO:0000313" key="3">
    <source>
        <dbReference type="Proteomes" id="UP000216147"/>
    </source>
</evidence>
<dbReference type="EMBL" id="NCEQ01000001">
    <property type="protein sequence ID" value="OYX59003.1"/>
    <property type="molecule type" value="Genomic_DNA"/>
</dbReference>